<dbReference type="Pfam" id="PF01022">
    <property type="entry name" value="HTH_5"/>
    <property type="match status" value="1"/>
</dbReference>
<dbReference type="InterPro" id="IPR011991">
    <property type="entry name" value="ArsR-like_HTH"/>
</dbReference>
<evidence type="ECO:0000259" key="4">
    <source>
        <dbReference type="PROSITE" id="PS50987"/>
    </source>
</evidence>
<dbReference type="AlphaFoldDB" id="Q2RTM8"/>
<dbReference type="SUPFAM" id="SSF46785">
    <property type="entry name" value="Winged helix' DNA-binding domain"/>
    <property type="match status" value="1"/>
</dbReference>
<dbReference type="eggNOG" id="COG0640">
    <property type="taxonomic scope" value="Bacteria"/>
</dbReference>
<keyword evidence="1" id="KW-0805">Transcription regulation</keyword>
<evidence type="ECO:0000256" key="2">
    <source>
        <dbReference type="ARBA" id="ARBA00023125"/>
    </source>
</evidence>
<keyword evidence="6" id="KW-1185">Reference proteome</keyword>
<dbReference type="SMART" id="SM00418">
    <property type="entry name" value="HTH_ARSR"/>
    <property type="match status" value="1"/>
</dbReference>
<dbReference type="CDD" id="cd00090">
    <property type="entry name" value="HTH_ARSR"/>
    <property type="match status" value="1"/>
</dbReference>
<dbReference type="PANTHER" id="PTHR43132:SF2">
    <property type="entry name" value="ARSENICAL RESISTANCE OPERON REPRESSOR ARSR-RELATED"/>
    <property type="match status" value="1"/>
</dbReference>
<name>Q2RTM8_RHORT</name>
<proteinExistence type="predicted"/>
<dbReference type="KEGG" id="rru:Rru_A1717"/>
<dbReference type="PROSITE" id="PS50987">
    <property type="entry name" value="HTH_ARSR_2"/>
    <property type="match status" value="1"/>
</dbReference>
<gene>
    <name evidence="5" type="ordered locus">Rru_A1717</name>
</gene>
<feature type="domain" description="HTH arsR-type" evidence="4">
    <location>
        <begin position="25"/>
        <end position="119"/>
    </location>
</feature>
<dbReference type="InterPro" id="IPR051011">
    <property type="entry name" value="Metal_resp_trans_reg"/>
</dbReference>
<evidence type="ECO:0000256" key="1">
    <source>
        <dbReference type="ARBA" id="ARBA00023015"/>
    </source>
</evidence>
<evidence type="ECO:0000256" key="3">
    <source>
        <dbReference type="ARBA" id="ARBA00023163"/>
    </source>
</evidence>
<keyword evidence="2" id="KW-0238">DNA-binding</keyword>
<dbReference type="InterPro" id="IPR036388">
    <property type="entry name" value="WH-like_DNA-bd_sf"/>
</dbReference>
<evidence type="ECO:0000313" key="5">
    <source>
        <dbReference type="EMBL" id="ABC22517.1"/>
    </source>
</evidence>
<dbReference type="Gene3D" id="1.10.10.10">
    <property type="entry name" value="Winged helix-like DNA-binding domain superfamily/Winged helix DNA-binding domain"/>
    <property type="match status" value="1"/>
</dbReference>
<protein>
    <submittedName>
        <fullName evidence="5">Transcriptional regulator, ArsR family</fullName>
    </submittedName>
</protein>
<dbReference type="PANTHER" id="PTHR43132">
    <property type="entry name" value="ARSENICAL RESISTANCE OPERON REPRESSOR ARSR-RELATED"/>
    <property type="match status" value="1"/>
</dbReference>
<dbReference type="RefSeq" id="WP_011389407.1">
    <property type="nucleotide sequence ID" value="NC_007643.1"/>
</dbReference>
<dbReference type="GO" id="GO:0003677">
    <property type="term" value="F:DNA binding"/>
    <property type="evidence" value="ECO:0007669"/>
    <property type="project" value="UniProtKB-KW"/>
</dbReference>
<dbReference type="Proteomes" id="UP000001929">
    <property type="component" value="Chromosome"/>
</dbReference>
<dbReference type="PATRIC" id="fig|269796.9.peg.1794"/>
<keyword evidence="3" id="KW-0804">Transcription</keyword>
<dbReference type="NCBIfam" id="NF040642">
    <property type="entry name" value="sulf_sens_BigR"/>
    <property type="match status" value="1"/>
</dbReference>
<dbReference type="STRING" id="269796.Rru_A1717"/>
<dbReference type="PRINTS" id="PR00778">
    <property type="entry name" value="HTHARSR"/>
</dbReference>
<dbReference type="EnsemblBacteria" id="ABC22517">
    <property type="protein sequence ID" value="ABC22517"/>
    <property type="gene ID" value="Rru_A1717"/>
</dbReference>
<organism evidence="5 6">
    <name type="scientific">Rhodospirillum rubrum (strain ATCC 11170 / ATH 1.1.1 / DSM 467 / LMG 4362 / NCIMB 8255 / S1)</name>
    <dbReference type="NCBI Taxonomy" id="269796"/>
    <lineage>
        <taxon>Bacteria</taxon>
        <taxon>Pseudomonadati</taxon>
        <taxon>Pseudomonadota</taxon>
        <taxon>Alphaproteobacteria</taxon>
        <taxon>Rhodospirillales</taxon>
        <taxon>Rhodospirillaceae</taxon>
        <taxon>Rhodospirillum</taxon>
    </lineage>
</organism>
<dbReference type="NCBIfam" id="NF033788">
    <property type="entry name" value="HTH_metalloreg"/>
    <property type="match status" value="1"/>
</dbReference>
<evidence type="ECO:0000313" key="6">
    <source>
        <dbReference type="Proteomes" id="UP000001929"/>
    </source>
</evidence>
<dbReference type="PhylomeDB" id="Q2RTM8"/>
<reference evidence="5 6" key="1">
    <citation type="journal article" date="2011" name="Stand. Genomic Sci.">
        <title>Complete genome sequence of Rhodospirillum rubrum type strain (S1).</title>
        <authorList>
            <person name="Munk A.C."/>
            <person name="Copeland A."/>
            <person name="Lucas S."/>
            <person name="Lapidus A."/>
            <person name="Del Rio T.G."/>
            <person name="Barry K."/>
            <person name="Detter J.C."/>
            <person name="Hammon N."/>
            <person name="Israni S."/>
            <person name="Pitluck S."/>
            <person name="Brettin T."/>
            <person name="Bruce D."/>
            <person name="Han C."/>
            <person name="Tapia R."/>
            <person name="Gilna P."/>
            <person name="Schmutz J."/>
            <person name="Larimer F."/>
            <person name="Land M."/>
            <person name="Kyrpides N.C."/>
            <person name="Mavromatis K."/>
            <person name="Richardson P."/>
            <person name="Rohde M."/>
            <person name="Goker M."/>
            <person name="Klenk H.P."/>
            <person name="Zhang Y."/>
            <person name="Roberts G.P."/>
            <person name="Reslewic S."/>
            <person name="Schwartz D.C."/>
        </authorList>
    </citation>
    <scope>NUCLEOTIDE SEQUENCE [LARGE SCALE GENOMIC DNA]</scope>
    <source>
        <strain evidence="6">ATCC 11170 / ATH 1.1.1 / DSM 467 / LMG 4362 / NCIMB 8255 / S1</strain>
    </source>
</reference>
<accession>Q2RTM8</accession>
<dbReference type="HOGENOM" id="CLU_097806_6_4_5"/>
<dbReference type="InterPro" id="IPR001845">
    <property type="entry name" value="HTH_ArsR_DNA-bd_dom"/>
</dbReference>
<dbReference type="InterPro" id="IPR036390">
    <property type="entry name" value="WH_DNA-bd_sf"/>
</dbReference>
<dbReference type="EMBL" id="CP000230">
    <property type="protein sequence ID" value="ABC22517.1"/>
    <property type="molecule type" value="Genomic_DNA"/>
</dbReference>
<sequence length="122" mass="13271">MPAVVNDNARVDDPDADPARMARAEMERRAAEVAGLLKTLSHPLRLMLVCALVEGEYGVGALEERLGIGQPALSQHLGVLRAAGLVETRREAKQVFYRLTDAKAARLVEALYTIFCVEEGTP</sequence>
<dbReference type="GO" id="GO:0003700">
    <property type="term" value="F:DNA-binding transcription factor activity"/>
    <property type="evidence" value="ECO:0007669"/>
    <property type="project" value="InterPro"/>
</dbReference>